<keyword evidence="7" id="KW-0804">Transcription</keyword>
<dbReference type="AlphaFoldDB" id="A0AAV2QKC1"/>
<keyword evidence="5" id="KW-0862">Zinc</keyword>
<keyword evidence="6" id="KW-0805">Transcription regulation</keyword>
<dbReference type="InterPro" id="IPR013087">
    <property type="entry name" value="Znf_C2H2_type"/>
</dbReference>
<dbReference type="SUPFAM" id="SSF57667">
    <property type="entry name" value="beta-beta-alpha zinc fingers"/>
    <property type="match status" value="1"/>
</dbReference>
<evidence type="ECO:0000259" key="10">
    <source>
        <dbReference type="PROSITE" id="PS50157"/>
    </source>
</evidence>
<feature type="domain" description="C2H2-type" evidence="10">
    <location>
        <begin position="89"/>
        <end position="110"/>
    </location>
</feature>
<evidence type="ECO:0000256" key="8">
    <source>
        <dbReference type="ARBA" id="ARBA00023242"/>
    </source>
</evidence>
<dbReference type="GO" id="GO:0001227">
    <property type="term" value="F:DNA-binding transcription repressor activity, RNA polymerase II-specific"/>
    <property type="evidence" value="ECO:0007669"/>
    <property type="project" value="TreeGrafter"/>
</dbReference>
<evidence type="ECO:0000313" key="11">
    <source>
        <dbReference type="EMBL" id="CAL4084246.1"/>
    </source>
</evidence>
<feature type="non-terminal residue" evidence="11">
    <location>
        <position position="110"/>
    </location>
</feature>
<organism evidence="11 12">
    <name type="scientific">Meganyctiphanes norvegica</name>
    <name type="common">Northern krill</name>
    <name type="synonym">Thysanopoda norvegica</name>
    <dbReference type="NCBI Taxonomy" id="48144"/>
    <lineage>
        <taxon>Eukaryota</taxon>
        <taxon>Metazoa</taxon>
        <taxon>Ecdysozoa</taxon>
        <taxon>Arthropoda</taxon>
        <taxon>Crustacea</taxon>
        <taxon>Multicrustacea</taxon>
        <taxon>Malacostraca</taxon>
        <taxon>Eumalacostraca</taxon>
        <taxon>Eucarida</taxon>
        <taxon>Euphausiacea</taxon>
        <taxon>Euphausiidae</taxon>
        <taxon>Meganyctiphanes</taxon>
    </lineage>
</organism>
<evidence type="ECO:0000256" key="2">
    <source>
        <dbReference type="ARBA" id="ARBA00022723"/>
    </source>
</evidence>
<dbReference type="FunFam" id="3.30.160.60:FF:000100">
    <property type="entry name" value="Zinc finger 45-like"/>
    <property type="match status" value="1"/>
</dbReference>
<accession>A0AAV2QKC1</accession>
<evidence type="ECO:0000256" key="9">
    <source>
        <dbReference type="PROSITE-ProRule" id="PRU00042"/>
    </source>
</evidence>
<evidence type="ECO:0000313" key="12">
    <source>
        <dbReference type="Proteomes" id="UP001497623"/>
    </source>
</evidence>
<dbReference type="PROSITE" id="PS50157">
    <property type="entry name" value="ZINC_FINGER_C2H2_2"/>
    <property type="match status" value="1"/>
</dbReference>
<evidence type="ECO:0000256" key="6">
    <source>
        <dbReference type="ARBA" id="ARBA00023015"/>
    </source>
</evidence>
<protein>
    <recommendedName>
        <fullName evidence="10">C2H2-type domain-containing protein</fullName>
    </recommendedName>
</protein>
<dbReference type="EMBL" id="CAXKWB010006757">
    <property type="protein sequence ID" value="CAL4084246.1"/>
    <property type="molecule type" value="Genomic_DNA"/>
</dbReference>
<evidence type="ECO:0000256" key="3">
    <source>
        <dbReference type="ARBA" id="ARBA00022737"/>
    </source>
</evidence>
<keyword evidence="12" id="KW-1185">Reference proteome</keyword>
<name>A0AAV2QKC1_MEGNR</name>
<dbReference type="Proteomes" id="UP001497623">
    <property type="component" value="Unassembled WGS sequence"/>
</dbReference>
<dbReference type="InterPro" id="IPR036236">
    <property type="entry name" value="Znf_C2H2_sf"/>
</dbReference>
<comment type="subcellular location">
    <subcellularLocation>
        <location evidence="1">Nucleus</location>
    </subcellularLocation>
</comment>
<dbReference type="PANTHER" id="PTHR24399">
    <property type="entry name" value="ZINC FINGER AND BTB DOMAIN-CONTAINING"/>
    <property type="match status" value="1"/>
</dbReference>
<evidence type="ECO:0000256" key="5">
    <source>
        <dbReference type="ARBA" id="ARBA00022833"/>
    </source>
</evidence>
<dbReference type="PANTHER" id="PTHR24399:SF23">
    <property type="entry name" value="C2H2-TYPE DOMAIN-CONTAINING PROTEIN"/>
    <property type="match status" value="1"/>
</dbReference>
<comment type="caution">
    <text evidence="11">The sequence shown here is derived from an EMBL/GenBank/DDBJ whole genome shotgun (WGS) entry which is preliminary data.</text>
</comment>
<sequence length="110" mass="12998">MEPLHTQDIDNIIKEDEIEKNEEPVQIKDFDMKVGEERVKYEEPVAEITEVYTVKHQIIHEGYKLHSCSHSDNSYLTSHLRPHTGENQYQCSQCDKPFSQNIDQKNHMRT</sequence>
<keyword evidence="3" id="KW-0677">Repeat</keyword>
<keyword evidence="4 9" id="KW-0863">Zinc-finger</keyword>
<evidence type="ECO:0000256" key="4">
    <source>
        <dbReference type="ARBA" id="ARBA00022771"/>
    </source>
</evidence>
<keyword evidence="2" id="KW-0479">Metal-binding</keyword>
<dbReference type="GO" id="GO:0008270">
    <property type="term" value="F:zinc ion binding"/>
    <property type="evidence" value="ECO:0007669"/>
    <property type="project" value="UniProtKB-KW"/>
</dbReference>
<dbReference type="GO" id="GO:0000978">
    <property type="term" value="F:RNA polymerase II cis-regulatory region sequence-specific DNA binding"/>
    <property type="evidence" value="ECO:0007669"/>
    <property type="project" value="TreeGrafter"/>
</dbReference>
<dbReference type="Gene3D" id="3.30.160.60">
    <property type="entry name" value="Classic Zinc Finger"/>
    <property type="match status" value="1"/>
</dbReference>
<gene>
    <name evidence="11" type="ORF">MNOR_LOCUS12364</name>
</gene>
<dbReference type="GO" id="GO:0005654">
    <property type="term" value="C:nucleoplasm"/>
    <property type="evidence" value="ECO:0007669"/>
    <property type="project" value="TreeGrafter"/>
</dbReference>
<proteinExistence type="predicted"/>
<evidence type="ECO:0000256" key="7">
    <source>
        <dbReference type="ARBA" id="ARBA00023163"/>
    </source>
</evidence>
<evidence type="ECO:0000256" key="1">
    <source>
        <dbReference type="ARBA" id="ARBA00004123"/>
    </source>
</evidence>
<keyword evidence="8" id="KW-0539">Nucleus</keyword>
<reference evidence="11 12" key="1">
    <citation type="submission" date="2024-05" db="EMBL/GenBank/DDBJ databases">
        <authorList>
            <person name="Wallberg A."/>
        </authorList>
    </citation>
    <scope>NUCLEOTIDE SEQUENCE [LARGE SCALE GENOMIC DNA]</scope>
</reference>